<feature type="transmembrane region" description="Helical" evidence="6">
    <location>
        <begin position="125"/>
        <end position="147"/>
    </location>
</feature>
<dbReference type="InterPro" id="IPR000917">
    <property type="entry name" value="Sulfatase_N"/>
</dbReference>
<dbReference type="PANTHER" id="PTHR47371">
    <property type="entry name" value="LIPOTEICHOIC ACID SYNTHASE"/>
    <property type="match status" value="1"/>
</dbReference>
<dbReference type="RefSeq" id="WP_078746078.1">
    <property type="nucleotide sequence ID" value="NZ_FUXG01000019.1"/>
</dbReference>
<comment type="caution">
    <text evidence="8">The sequence shown here is derived from an EMBL/GenBank/DDBJ whole genome shotgun (WGS) entry which is preliminary data.</text>
</comment>
<sequence length="632" mass="70351">MSKQISFITDFIKLSFLLLIITFALRASLLLYTPEVATGLSSSEITHALLWGLRFDLAIVGVLSFFNLLTAYLFGFGKGPRTIKWLLPAITLLVMLQLGDMAYFKDAGRHISYESKDFFATPISLISQGIGQLGWLVLVLPITLLIFSRIPFKLGRFNKPYSWAKVLFLFPSQIFITLLVAAIMARGGVKGLPLDPASAYNIGDVRLAPIALNGAYSALYGLLRSNDGIQASSIAAPENREQLVRSLYMPKEQPLENTNLEQFNLVFVLLESWPIVRMTTESGEQVTPVFSALQAQSLSAETMIASGHRTTEGIYSIFCSGQNPLGKTIAKTQLQNMPYGCLPQLLREQGWSSAFFQGSYKNTSGTGAFAQTTGFEHSYGKEDISSDQAQYEQNSWGYYDQDLYRFVVNSIESLPEPFIIGINTNTTHDLKLPKGVEARFGFETEQQKEFSVLSFADSAIAGFMAQMQSKTLDKPIAYIFVADHTAGLIDSRLNHYRIPFAIYVPGFIQPKLIHDAVSQRDLAPTIAHLIGLDAPWFSGQNLISIANNEASAFADYYHGGVVGWIEGDWLVEQSTQGDGVRCYNWRLDPKQTQEIACSEPTENMRQRALAFTAVQQQLLFEGKTKQFMDYKP</sequence>
<name>A0A1V4T3F2_9GAMM</name>
<dbReference type="CDD" id="cd16015">
    <property type="entry name" value="LTA_synthase"/>
    <property type="match status" value="1"/>
</dbReference>
<evidence type="ECO:0000256" key="3">
    <source>
        <dbReference type="ARBA" id="ARBA00022692"/>
    </source>
</evidence>
<evidence type="ECO:0000259" key="7">
    <source>
        <dbReference type="Pfam" id="PF00884"/>
    </source>
</evidence>
<evidence type="ECO:0000256" key="1">
    <source>
        <dbReference type="ARBA" id="ARBA00004651"/>
    </source>
</evidence>
<evidence type="ECO:0000256" key="4">
    <source>
        <dbReference type="ARBA" id="ARBA00022989"/>
    </source>
</evidence>
<feature type="domain" description="Sulfatase N-terminal" evidence="7">
    <location>
        <begin position="264"/>
        <end position="531"/>
    </location>
</feature>
<dbReference type="SUPFAM" id="SSF53649">
    <property type="entry name" value="Alkaline phosphatase-like"/>
    <property type="match status" value="1"/>
</dbReference>
<feature type="transmembrane region" description="Helical" evidence="6">
    <location>
        <begin position="12"/>
        <end position="33"/>
    </location>
</feature>
<proteinExistence type="predicted"/>
<dbReference type="Gene3D" id="3.40.720.10">
    <property type="entry name" value="Alkaline Phosphatase, subunit A"/>
    <property type="match status" value="1"/>
</dbReference>
<dbReference type="Pfam" id="PF00884">
    <property type="entry name" value="Sulfatase"/>
    <property type="match status" value="1"/>
</dbReference>
<evidence type="ECO:0000256" key="6">
    <source>
        <dbReference type="SAM" id="Phobius"/>
    </source>
</evidence>
<dbReference type="Proteomes" id="UP000191418">
    <property type="component" value="Unassembled WGS sequence"/>
</dbReference>
<evidence type="ECO:0000313" key="8">
    <source>
        <dbReference type="EMBL" id="OPX54698.1"/>
    </source>
</evidence>
<keyword evidence="9" id="KW-1185">Reference proteome</keyword>
<gene>
    <name evidence="8" type="ORF">BTE48_13030</name>
</gene>
<organism evidence="8 9">
    <name type="scientific">Oceanospirillum multiglobuliferum</name>
    <dbReference type="NCBI Taxonomy" id="64969"/>
    <lineage>
        <taxon>Bacteria</taxon>
        <taxon>Pseudomonadati</taxon>
        <taxon>Pseudomonadota</taxon>
        <taxon>Gammaproteobacteria</taxon>
        <taxon>Oceanospirillales</taxon>
        <taxon>Oceanospirillaceae</taxon>
        <taxon>Oceanospirillum</taxon>
    </lineage>
</organism>
<reference evidence="8 9" key="1">
    <citation type="submission" date="2017-01" db="EMBL/GenBank/DDBJ databases">
        <title>Genome Sequencing of a Marine Spirillum, Oceanospirillum multiglobuliferum ATCC 33336, from Japan.</title>
        <authorList>
            <person name="Carney J.G."/>
            <person name="Trachtenberg A.M."/>
            <person name="Rheaume B.A."/>
            <person name="Linnane J.D."/>
            <person name="Pitts N.L."/>
            <person name="Mykles D.L."/>
            <person name="Maclea K.S."/>
        </authorList>
    </citation>
    <scope>NUCLEOTIDE SEQUENCE [LARGE SCALE GENOMIC DNA]</scope>
    <source>
        <strain evidence="8 9">ATCC 33336</strain>
    </source>
</reference>
<keyword evidence="2" id="KW-1003">Cell membrane</keyword>
<evidence type="ECO:0000313" key="9">
    <source>
        <dbReference type="Proteomes" id="UP000191418"/>
    </source>
</evidence>
<keyword evidence="4 6" id="KW-1133">Transmembrane helix</keyword>
<dbReference type="OrthoDB" id="9760224at2"/>
<dbReference type="AlphaFoldDB" id="A0A1V4T3F2"/>
<feature type="transmembrane region" description="Helical" evidence="6">
    <location>
        <begin position="167"/>
        <end position="185"/>
    </location>
</feature>
<feature type="transmembrane region" description="Helical" evidence="6">
    <location>
        <begin position="86"/>
        <end position="105"/>
    </location>
</feature>
<evidence type="ECO:0000256" key="2">
    <source>
        <dbReference type="ARBA" id="ARBA00022475"/>
    </source>
</evidence>
<accession>A0A1V4T3F2</accession>
<evidence type="ECO:0000256" key="5">
    <source>
        <dbReference type="ARBA" id="ARBA00023136"/>
    </source>
</evidence>
<dbReference type="GO" id="GO:0005886">
    <property type="term" value="C:plasma membrane"/>
    <property type="evidence" value="ECO:0007669"/>
    <property type="project" value="UniProtKB-SubCell"/>
</dbReference>
<dbReference type="STRING" id="64969.SAMN02745127_02536"/>
<feature type="transmembrane region" description="Helical" evidence="6">
    <location>
        <begin position="53"/>
        <end position="74"/>
    </location>
</feature>
<dbReference type="InterPro" id="IPR017850">
    <property type="entry name" value="Alkaline_phosphatase_core_sf"/>
</dbReference>
<dbReference type="InterPro" id="IPR050448">
    <property type="entry name" value="OpgB/LTA_synthase_biosynth"/>
</dbReference>
<dbReference type="EMBL" id="MTSM01000020">
    <property type="protein sequence ID" value="OPX54698.1"/>
    <property type="molecule type" value="Genomic_DNA"/>
</dbReference>
<keyword evidence="5 6" id="KW-0472">Membrane</keyword>
<dbReference type="PANTHER" id="PTHR47371:SF3">
    <property type="entry name" value="PHOSPHOGLYCEROL TRANSFERASE I"/>
    <property type="match status" value="1"/>
</dbReference>
<keyword evidence="3 6" id="KW-0812">Transmembrane</keyword>
<protein>
    <recommendedName>
        <fullName evidence="7">Sulfatase N-terminal domain-containing protein</fullName>
    </recommendedName>
</protein>
<comment type="subcellular location">
    <subcellularLocation>
        <location evidence="1">Cell membrane</location>
        <topology evidence="1">Multi-pass membrane protein</topology>
    </subcellularLocation>
</comment>